<dbReference type="InterPro" id="IPR012337">
    <property type="entry name" value="RNaseH-like_sf"/>
</dbReference>
<accession>A0A2V3J699</accession>
<keyword evidence="2" id="KW-1185">Reference proteome</keyword>
<evidence type="ECO:0000313" key="2">
    <source>
        <dbReference type="Proteomes" id="UP000247409"/>
    </source>
</evidence>
<comment type="caution">
    <text evidence="1">The sequence shown here is derived from an EMBL/GenBank/DDBJ whole genome shotgun (WGS) entry which is preliminary data.</text>
</comment>
<dbReference type="OrthoDB" id="10261669at2759"/>
<dbReference type="InterPro" id="IPR037027">
    <property type="entry name" value="YqgF/RNaseH-like_dom_sf"/>
</dbReference>
<dbReference type="Pfam" id="PF03652">
    <property type="entry name" value="RuvX"/>
    <property type="match status" value="1"/>
</dbReference>
<protein>
    <submittedName>
        <fullName evidence="1">Uncharacterized protein</fullName>
    </submittedName>
</protein>
<gene>
    <name evidence="1" type="ORF">BWQ96_00108</name>
</gene>
<dbReference type="EMBL" id="NBIV01000001">
    <property type="protein sequence ID" value="PXF49948.1"/>
    <property type="molecule type" value="Genomic_DNA"/>
</dbReference>
<dbReference type="AlphaFoldDB" id="A0A2V3J699"/>
<sequence>MPQAPHGGDCKALQTFIRLYSERVLHESGFHGLAYWDESYTSVIATETFMTNAKKSERNNHRLRKRRVDASAASLILQDVLDAMKSLEKTTEPG</sequence>
<dbReference type="Proteomes" id="UP000247409">
    <property type="component" value="Unassembled WGS sequence"/>
</dbReference>
<proteinExistence type="predicted"/>
<evidence type="ECO:0000313" key="1">
    <source>
        <dbReference type="EMBL" id="PXF49948.1"/>
    </source>
</evidence>
<name>A0A2V3J699_9FLOR</name>
<reference evidence="1 2" key="1">
    <citation type="journal article" date="2018" name="Mol. Biol. Evol.">
        <title>Analysis of the draft genome of the red seaweed Gracilariopsis chorda provides insights into genome size evolution in Rhodophyta.</title>
        <authorList>
            <person name="Lee J."/>
            <person name="Yang E.C."/>
            <person name="Graf L."/>
            <person name="Yang J.H."/>
            <person name="Qiu H."/>
            <person name="Zel Zion U."/>
            <person name="Chan C.X."/>
            <person name="Stephens T.G."/>
            <person name="Weber A.P.M."/>
            <person name="Boo G.H."/>
            <person name="Boo S.M."/>
            <person name="Kim K.M."/>
            <person name="Shin Y."/>
            <person name="Jung M."/>
            <person name="Lee S.J."/>
            <person name="Yim H.S."/>
            <person name="Lee J.H."/>
            <person name="Bhattacharya D."/>
            <person name="Yoon H.S."/>
        </authorList>
    </citation>
    <scope>NUCLEOTIDE SEQUENCE [LARGE SCALE GENOMIC DNA]</scope>
    <source>
        <strain evidence="1 2">SKKU-2015</strain>
        <tissue evidence="1">Whole body</tissue>
    </source>
</reference>
<dbReference type="InterPro" id="IPR005227">
    <property type="entry name" value="YqgF"/>
</dbReference>
<dbReference type="SUPFAM" id="SSF53098">
    <property type="entry name" value="Ribonuclease H-like"/>
    <property type="match status" value="1"/>
</dbReference>
<organism evidence="1 2">
    <name type="scientific">Gracilariopsis chorda</name>
    <dbReference type="NCBI Taxonomy" id="448386"/>
    <lineage>
        <taxon>Eukaryota</taxon>
        <taxon>Rhodophyta</taxon>
        <taxon>Florideophyceae</taxon>
        <taxon>Rhodymeniophycidae</taxon>
        <taxon>Gracilariales</taxon>
        <taxon>Gracilariaceae</taxon>
        <taxon>Gracilariopsis</taxon>
    </lineage>
</organism>
<dbReference type="Gene3D" id="3.30.420.140">
    <property type="entry name" value="YqgF/RNase H-like domain"/>
    <property type="match status" value="1"/>
</dbReference>
<dbReference type="GO" id="GO:0006364">
    <property type="term" value="P:rRNA processing"/>
    <property type="evidence" value="ECO:0007669"/>
    <property type="project" value="InterPro"/>
</dbReference>